<proteinExistence type="predicted"/>
<name>A0A164H7M6_9CRUS</name>
<organism evidence="1 2">
    <name type="scientific">Daphnia magna</name>
    <dbReference type="NCBI Taxonomy" id="35525"/>
    <lineage>
        <taxon>Eukaryota</taxon>
        <taxon>Metazoa</taxon>
        <taxon>Ecdysozoa</taxon>
        <taxon>Arthropoda</taxon>
        <taxon>Crustacea</taxon>
        <taxon>Branchiopoda</taxon>
        <taxon>Diplostraca</taxon>
        <taxon>Cladocera</taxon>
        <taxon>Anomopoda</taxon>
        <taxon>Daphniidae</taxon>
        <taxon>Daphnia</taxon>
    </lineage>
</organism>
<accession>A0A164H7M6</accession>
<keyword evidence="2" id="KW-1185">Reference proteome</keyword>
<dbReference type="AlphaFoldDB" id="A0A164H7M6"/>
<reference evidence="1 2" key="1">
    <citation type="submission" date="2016-03" db="EMBL/GenBank/DDBJ databases">
        <title>EvidentialGene: Evidence-directed Construction of Genes on Genomes.</title>
        <authorList>
            <person name="Gilbert D.G."/>
            <person name="Choi J.-H."/>
            <person name="Mockaitis K."/>
            <person name="Colbourne J."/>
            <person name="Pfrender M."/>
        </authorList>
    </citation>
    <scope>NUCLEOTIDE SEQUENCE [LARGE SCALE GENOMIC DNA]</scope>
    <source>
        <strain evidence="1 2">Xinb3</strain>
        <tissue evidence="1">Complete organism</tissue>
    </source>
</reference>
<sequence>MQIAKLSHTVSVSHFLDSLFGYTRSSSLHDSRCLRHRVPQYSWLLDAYLK</sequence>
<protein>
    <submittedName>
        <fullName evidence="1">Uncharacterized protein</fullName>
    </submittedName>
</protein>
<dbReference type="Proteomes" id="UP000076858">
    <property type="component" value="Unassembled WGS sequence"/>
</dbReference>
<comment type="caution">
    <text evidence="1">The sequence shown here is derived from an EMBL/GenBank/DDBJ whole genome shotgun (WGS) entry which is preliminary data.</text>
</comment>
<evidence type="ECO:0000313" key="2">
    <source>
        <dbReference type="Proteomes" id="UP000076858"/>
    </source>
</evidence>
<gene>
    <name evidence="1" type="ORF">APZ42_004190</name>
</gene>
<evidence type="ECO:0000313" key="1">
    <source>
        <dbReference type="EMBL" id="KZR99806.1"/>
    </source>
</evidence>
<dbReference type="EMBL" id="LRGB01012596">
    <property type="protein sequence ID" value="KZR99806.1"/>
    <property type="molecule type" value="Genomic_DNA"/>
</dbReference>